<protein>
    <submittedName>
        <fullName evidence="2">Uncharacterized protein</fullName>
    </submittedName>
</protein>
<keyword evidence="3" id="KW-1185">Reference proteome</keyword>
<comment type="caution">
    <text evidence="2">The sequence shown here is derived from an EMBL/GenBank/DDBJ whole genome shotgun (WGS) entry which is preliminary data.</text>
</comment>
<feature type="region of interest" description="Disordered" evidence="1">
    <location>
        <begin position="1"/>
        <end position="27"/>
    </location>
</feature>
<proteinExistence type="predicted"/>
<dbReference type="GeneID" id="92051969"/>
<evidence type="ECO:0000313" key="3">
    <source>
        <dbReference type="Proteomes" id="UP001433268"/>
    </source>
</evidence>
<dbReference type="Proteomes" id="UP001433268">
    <property type="component" value="Unassembled WGS sequence"/>
</dbReference>
<evidence type="ECO:0000256" key="1">
    <source>
        <dbReference type="SAM" id="MobiDB-lite"/>
    </source>
</evidence>
<name>A0ABR1UU91_9PEZI</name>
<accession>A0ABR1UU91</accession>
<dbReference type="RefSeq" id="XP_066661097.1">
    <property type="nucleotide sequence ID" value="XM_066818909.1"/>
</dbReference>
<organism evidence="2 3">
    <name type="scientific">Apiospora hydei</name>
    <dbReference type="NCBI Taxonomy" id="1337664"/>
    <lineage>
        <taxon>Eukaryota</taxon>
        <taxon>Fungi</taxon>
        <taxon>Dikarya</taxon>
        <taxon>Ascomycota</taxon>
        <taxon>Pezizomycotina</taxon>
        <taxon>Sordariomycetes</taxon>
        <taxon>Xylariomycetidae</taxon>
        <taxon>Amphisphaeriales</taxon>
        <taxon>Apiosporaceae</taxon>
        <taxon>Apiospora</taxon>
    </lineage>
</organism>
<dbReference type="EMBL" id="JAQQWN010000010">
    <property type="protein sequence ID" value="KAK8062498.1"/>
    <property type="molecule type" value="Genomic_DNA"/>
</dbReference>
<sequence>MRRRRNTTARRTCSYSSGAKPGSEIPDKHKRTTLLRATVHNSAAVAPCLLRHEARLYSEEVGDQDSLVTKIQVESFSRMVPPSLQNGAATTLRLILGPEVAESIVVI</sequence>
<reference evidence="2 3" key="1">
    <citation type="submission" date="2023-01" db="EMBL/GenBank/DDBJ databases">
        <title>Analysis of 21 Apiospora genomes using comparative genomics revels a genus with tremendous synthesis potential of carbohydrate active enzymes and secondary metabolites.</title>
        <authorList>
            <person name="Sorensen T."/>
        </authorList>
    </citation>
    <scope>NUCLEOTIDE SEQUENCE [LARGE SCALE GENOMIC DNA]</scope>
    <source>
        <strain evidence="2 3">CBS 114990</strain>
    </source>
</reference>
<gene>
    <name evidence="2" type="ORF">PG997_014595</name>
</gene>
<evidence type="ECO:0000313" key="2">
    <source>
        <dbReference type="EMBL" id="KAK8062498.1"/>
    </source>
</evidence>